<dbReference type="AlphaFoldDB" id="A0A644WN65"/>
<reference evidence="1" key="1">
    <citation type="submission" date="2019-08" db="EMBL/GenBank/DDBJ databases">
        <authorList>
            <person name="Kucharzyk K."/>
            <person name="Murdoch R.W."/>
            <person name="Higgins S."/>
            <person name="Loffler F."/>
        </authorList>
    </citation>
    <scope>NUCLEOTIDE SEQUENCE</scope>
</reference>
<comment type="caution">
    <text evidence="1">The sequence shown here is derived from an EMBL/GenBank/DDBJ whole genome shotgun (WGS) entry which is preliminary data.</text>
</comment>
<proteinExistence type="predicted"/>
<gene>
    <name evidence="1" type="ORF">SDC9_49941</name>
</gene>
<protein>
    <submittedName>
        <fullName evidence="1">Uncharacterized protein</fullName>
    </submittedName>
</protein>
<sequence>MTSVIGGIDGDTLGVEKQCKALIAKTVLGHSMQNKEHSLDLPLLRHPYTILYSLAVAAIQPPDCSHRPLPVLFIFI</sequence>
<accession>A0A644WN65</accession>
<organism evidence="1">
    <name type="scientific">bioreactor metagenome</name>
    <dbReference type="NCBI Taxonomy" id="1076179"/>
    <lineage>
        <taxon>unclassified sequences</taxon>
        <taxon>metagenomes</taxon>
        <taxon>ecological metagenomes</taxon>
    </lineage>
</organism>
<name>A0A644WN65_9ZZZZ</name>
<dbReference type="EMBL" id="VSSQ01000973">
    <property type="protein sequence ID" value="MPM03674.1"/>
    <property type="molecule type" value="Genomic_DNA"/>
</dbReference>
<evidence type="ECO:0000313" key="1">
    <source>
        <dbReference type="EMBL" id="MPM03674.1"/>
    </source>
</evidence>